<sequence>MSTSSTVPDRRRGPRLFDRRGPRLSDRRGPRLFDASRQLEFWDAEQWQPRVVARRCWRRLTSTRRRRWITWSAIVVVVFLVVPMVVGAVATAAVETETEGPGGNSALGWTKVRDSYGVSLADYVYATNHGGILHPGNTGLAIVLGLLFAFFMVLVTLPTWMVGWVLDFGWLNVFSAPLNGVAHALSGQLATPIMLATFASFGAFFAAYFFQRGFHAKAVVQVLTMLVVAVIGPVYLSDPLGEVLSSHGLLAEGRNVGLSVSAGLNGNSNPDPSAMVPTLQEDMADNFARRPLQVWNFGHVVDDRPGCAAAWSAGVRSGSEGKIKDGMKSCGDQAAARAADNPSFGQIGAGLLLLITATVLLIFAAYLSLKIIWSALDSVYWGIMTIFGFAGGGLVYGPTQTFTVRAVVHGMMSAVRMCVQIIALGVYLLFFGDLFRQAKGQEMSVFVIGAIVMIVGLLQFKRLTASLDSGNEWVANRFALAIQNPGRGGGGGGGGGGHALGMGEMGAHHKLGSGTMMAVMAGASTISNSPLTEWLLGALPGGFHPQSRMKKLMAEAQAGAWVDEKRFGGKRGWYVQSMAKWEALSQEARKGARAYGGSRGIESIRGMAGAIQGVLDADGGIADSHGAMLGAGLKNDRLGHIVGRSRKIIADNASSESVADKDLSLLVAALRRSQNSARLLVNGKGDAVETAADFANLEQASRAFRRIKRGGVALDGGAASGVERDFVKDYMLNPTKEKMVALQAVIDGDDLAAGALASNKGAQELLRIGINGTSRLSRERAARMSQWIGNEHAKDIQKATEHLMEDVTDANRIRDLRTLVFDAVNTDHWASGAQGTPWNSVAPRGQNNANPNWQSRMAEVARYLQP</sequence>
<proteinExistence type="predicted"/>
<organism evidence="3 4">
    <name type="scientific">Nocardia aobensis</name>
    <dbReference type="NCBI Taxonomy" id="257277"/>
    <lineage>
        <taxon>Bacteria</taxon>
        <taxon>Bacillati</taxon>
        <taxon>Actinomycetota</taxon>
        <taxon>Actinomycetes</taxon>
        <taxon>Mycobacteriales</taxon>
        <taxon>Nocardiaceae</taxon>
        <taxon>Nocardia</taxon>
    </lineage>
</organism>
<keyword evidence="2" id="KW-0472">Membrane</keyword>
<feature type="compositionally biased region" description="Basic and acidic residues" evidence="1">
    <location>
        <begin position="8"/>
        <end position="23"/>
    </location>
</feature>
<feature type="transmembrane region" description="Helical" evidence="2">
    <location>
        <begin position="138"/>
        <end position="157"/>
    </location>
</feature>
<feature type="region of interest" description="Disordered" evidence="1">
    <location>
        <begin position="832"/>
        <end position="851"/>
    </location>
</feature>
<evidence type="ECO:0000313" key="3">
    <source>
        <dbReference type="EMBL" id="MFF0501329.1"/>
    </source>
</evidence>
<dbReference type="EMBL" id="JBIAMT010000008">
    <property type="protein sequence ID" value="MFF0501329.1"/>
    <property type="molecule type" value="Genomic_DNA"/>
</dbReference>
<protein>
    <submittedName>
        <fullName evidence="3">Uncharacterized protein</fullName>
    </submittedName>
</protein>
<name>A0ABW6PDY8_9NOCA</name>
<evidence type="ECO:0000256" key="2">
    <source>
        <dbReference type="SAM" id="Phobius"/>
    </source>
</evidence>
<feature type="transmembrane region" description="Helical" evidence="2">
    <location>
        <begin position="164"/>
        <end position="185"/>
    </location>
</feature>
<feature type="transmembrane region" description="Helical" evidence="2">
    <location>
        <begin position="68"/>
        <end position="94"/>
    </location>
</feature>
<accession>A0ABW6PDY8</accession>
<reference evidence="3 4" key="1">
    <citation type="submission" date="2024-10" db="EMBL/GenBank/DDBJ databases">
        <title>The Natural Products Discovery Center: Release of the First 8490 Sequenced Strains for Exploring Actinobacteria Biosynthetic Diversity.</title>
        <authorList>
            <person name="Kalkreuter E."/>
            <person name="Kautsar S.A."/>
            <person name="Yang D."/>
            <person name="Bader C.D."/>
            <person name="Teijaro C.N."/>
            <person name="Fluegel L."/>
            <person name="Davis C.M."/>
            <person name="Simpson J.R."/>
            <person name="Lauterbach L."/>
            <person name="Steele A.D."/>
            <person name="Gui C."/>
            <person name="Meng S."/>
            <person name="Li G."/>
            <person name="Viehrig K."/>
            <person name="Ye F."/>
            <person name="Su P."/>
            <person name="Kiefer A.F."/>
            <person name="Nichols A."/>
            <person name="Cepeda A.J."/>
            <person name="Yan W."/>
            <person name="Fan B."/>
            <person name="Jiang Y."/>
            <person name="Adhikari A."/>
            <person name="Zheng C.-J."/>
            <person name="Schuster L."/>
            <person name="Cowan T.M."/>
            <person name="Smanski M.J."/>
            <person name="Chevrette M.G."/>
            <person name="De Carvalho L.P.S."/>
            <person name="Shen B."/>
        </authorList>
    </citation>
    <scope>NUCLEOTIDE SEQUENCE [LARGE SCALE GENOMIC DNA]</scope>
    <source>
        <strain evidence="3 4">NPDC004119</strain>
    </source>
</reference>
<keyword evidence="2" id="KW-0812">Transmembrane</keyword>
<feature type="region of interest" description="Disordered" evidence="1">
    <location>
        <begin position="1"/>
        <end position="23"/>
    </location>
</feature>
<feature type="transmembrane region" description="Helical" evidence="2">
    <location>
        <begin position="443"/>
        <end position="460"/>
    </location>
</feature>
<keyword evidence="2" id="KW-1133">Transmembrane helix</keyword>
<gene>
    <name evidence="3" type="ORF">ACFYU5_33380</name>
</gene>
<dbReference type="Proteomes" id="UP001601442">
    <property type="component" value="Unassembled WGS sequence"/>
</dbReference>
<feature type="transmembrane region" description="Helical" evidence="2">
    <location>
        <begin position="379"/>
        <end position="399"/>
    </location>
</feature>
<keyword evidence="4" id="KW-1185">Reference proteome</keyword>
<evidence type="ECO:0000256" key="1">
    <source>
        <dbReference type="SAM" id="MobiDB-lite"/>
    </source>
</evidence>
<dbReference type="RefSeq" id="WP_387401264.1">
    <property type="nucleotide sequence ID" value="NZ_JBIAMT010000008.1"/>
</dbReference>
<feature type="transmembrane region" description="Helical" evidence="2">
    <location>
        <begin position="218"/>
        <end position="236"/>
    </location>
</feature>
<feature type="transmembrane region" description="Helical" evidence="2">
    <location>
        <begin position="191"/>
        <end position="211"/>
    </location>
</feature>
<feature type="transmembrane region" description="Helical" evidence="2">
    <location>
        <begin position="347"/>
        <end position="367"/>
    </location>
</feature>
<feature type="compositionally biased region" description="Polar residues" evidence="1">
    <location>
        <begin position="833"/>
        <end position="851"/>
    </location>
</feature>
<comment type="caution">
    <text evidence="3">The sequence shown here is derived from an EMBL/GenBank/DDBJ whole genome shotgun (WGS) entry which is preliminary data.</text>
</comment>
<evidence type="ECO:0000313" key="4">
    <source>
        <dbReference type="Proteomes" id="UP001601442"/>
    </source>
</evidence>
<feature type="transmembrane region" description="Helical" evidence="2">
    <location>
        <begin position="411"/>
        <end position="431"/>
    </location>
</feature>